<dbReference type="GO" id="GO:0016829">
    <property type="term" value="F:lyase activity"/>
    <property type="evidence" value="ECO:0007669"/>
    <property type="project" value="UniProtKB-KW"/>
</dbReference>
<dbReference type="InterPro" id="IPR002022">
    <property type="entry name" value="Pec_lyase"/>
</dbReference>
<keyword evidence="2" id="KW-0325">Glycoprotein</keyword>
<keyword evidence="1" id="KW-0479">Metal-binding</keyword>
<reference evidence="5 6" key="1">
    <citation type="submission" date="2018-03" db="EMBL/GenBank/DDBJ databases">
        <title>The draft genome of Sphingosinicella sp. GL-C-18.</title>
        <authorList>
            <person name="Liu L."/>
            <person name="Li L."/>
            <person name="Liang L."/>
            <person name="Zhang X."/>
            <person name="Wang T."/>
        </authorList>
    </citation>
    <scope>NUCLEOTIDE SEQUENCE [LARGE SCALE GENOMIC DNA]</scope>
    <source>
        <strain evidence="5 6">GL-C-18</strain>
    </source>
</reference>
<evidence type="ECO:0000313" key="6">
    <source>
        <dbReference type="Proteomes" id="UP000241167"/>
    </source>
</evidence>
<evidence type="ECO:0000256" key="1">
    <source>
        <dbReference type="ARBA" id="ARBA00022723"/>
    </source>
</evidence>
<dbReference type="InterPro" id="IPR012334">
    <property type="entry name" value="Pectin_lyas_fold"/>
</dbReference>
<dbReference type="SUPFAM" id="SSF51126">
    <property type="entry name" value="Pectin lyase-like"/>
    <property type="match status" value="1"/>
</dbReference>
<sequence>MPRICIFRVAGTIVLQSQIKPTAGRLTVAGQTAPGGGIAIRNAPTNLTGSPIFLNAPENIIRHVRIRPGPTSGAKQDTTDAITVDAGATNTIIDHASLSWATDEQFNSTKSSANITVQWSLIYEGLSKSTHVQGEHAKGVFMEGGNLTLHHNLIAHATERLPNAGAGARIDVVNNISYNMREKAHQYFSMIFQGAGVRREANIIGNWVSMGPSSLRGIGIFGADYQEEYSTFPGQAGFYLGWNIDGRRLSDTLDERLFLDPSDWRYVVAAPYPMSMSLYTRAAQAVQDVAALAGAWPRDGADQRVVADFLACRGRIIDDPAEVGGWPSLEAGQPYADGDGDGMADDWEAQQGVGDGAADKDGDGYTNLEEFLNELAGDQDPTGRFLDRIGTGSAPLPPVNCGLPVA</sequence>
<evidence type="ECO:0000256" key="3">
    <source>
        <dbReference type="ARBA" id="ARBA00023239"/>
    </source>
</evidence>
<evidence type="ECO:0000259" key="4">
    <source>
        <dbReference type="SMART" id="SM00656"/>
    </source>
</evidence>
<dbReference type="PANTHER" id="PTHR42970:SF1">
    <property type="entry name" value="PECTATE LYASE C-RELATED"/>
    <property type="match status" value="1"/>
</dbReference>
<dbReference type="AlphaFoldDB" id="A0A2P7QEL1"/>
<dbReference type="Gene3D" id="2.160.20.10">
    <property type="entry name" value="Single-stranded right-handed beta-helix, Pectin lyase-like"/>
    <property type="match status" value="1"/>
</dbReference>
<dbReference type="EMBL" id="PXYI01000014">
    <property type="protein sequence ID" value="PSJ36412.1"/>
    <property type="molecule type" value="Genomic_DNA"/>
</dbReference>
<dbReference type="InterPro" id="IPR011050">
    <property type="entry name" value="Pectin_lyase_fold/virulence"/>
</dbReference>
<dbReference type="GO" id="GO:0000272">
    <property type="term" value="P:polysaccharide catabolic process"/>
    <property type="evidence" value="ECO:0007669"/>
    <property type="project" value="UniProtKB-KW"/>
</dbReference>
<protein>
    <recommendedName>
        <fullName evidence="4">Pectate lyase domain-containing protein</fullName>
    </recommendedName>
</protein>
<keyword evidence="6" id="KW-1185">Reference proteome</keyword>
<evidence type="ECO:0000256" key="2">
    <source>
        <dbReference type="ARBA" id="ARBA00023180"/>
    </source>
</evidence>
<gene>
    <name evidence="5" type="ORF">C7I55_26605</name>
</gene>
<organism evidence="5 6">
    <name type="scientific">Allosphingosinicella deserti</name>
    <dbReference type="NCBI Taxonomy" id="2116704"/>
    <lineage>
        <taxon>Bacteria</taxon>
        <taxon>Pseudomonadati</taxon>
        <taxon>Pseudomonadota</taxon>
        <taxon>Alphaproteobacteria</taxon>
        <taxon>Sphingomonadales</taxon>
        <taxon>Sphingomonadaceae</taxon>
        <taxon>Allosphingosinicella</taxon>
    </lineage>
</organism>
<accession>A0A2P7QEL1</accession>
<dbReference type="Proteomes" id="UP000241167">
    <property type="component" value="Unassembled WGS sequence"/>
</dbReference>
<proteinExistence type="predicted"/>
<dbReference type="GO" id="GO:0005576">
    <property type="term" value="C:extracellular region"/>
    <property type="evidence" value="ECO:0007669"/>
    <property type="project" value="UniProtKB-SubCell"/>
</dbReference>
<dbReference type="PANTHER" id="PTHR42970">
    <property type="entry name" value="PECTATE LYASE C-RELATED"/>
    <property type="match status" value="1"/>
</dbReference>
<dbReference type="InterPro" id="IPR052063">
    <property type="entry name" value="Polysaccharide_Lyase_1"/>
</dbReference>
<feature type="domain" description="Pectate lyase" evidence="4">
    <location>
        <begin position="10"/>
        <end position="214"/>
    </location>
</feature>
<name>A0A2P7QEL1_9SPHN</name>
<keyword evidence="3" id="KW-0456">Lyase</keyword>
<dbReference type="GO" id="GO:0046872">
    <property type="term" value="F:metal ion binding"/>
    <property type="evidence" value="ECO:0007669"/>
    <property type="project" value="UniProtKB-KW"/>
</dbReference>
<dbReference type="SMART" id="SM00656">
    <property type="entry name" value="Amb_all"/>
    <property type="match status" value="1"/>
</dbReference>
<comment type="caution">
    <text evidence="5">The sequence shown here is derived from an EMBL/GenBank/DDBJ whole genome shotgun (WGS) entry which is preliminary data.</text>
</comment>
<evidence type="ECO:0000313" key="5">
    <source>
        <dbReference type="EMBL" id="PSJ36412.1"/>
    </source>
</evidence>